<comment type="caution">
    <text evidence="1">The sequence shown here is derived from an EMBL/GenBank/DDBJ whole genome shotgun (WGS) entry which is preliminary data.</text>
</comment>
<dbReference type="AlphaFoldDB" id="A0A7X5HXM3"/>
<keyword evidence="2" id="KW-1185">Reference proteome</keyword>
<accession>A0A7X5HXM3</accession>
<sequence length="150" mass="17288">MTEISRVNKYFNFKKEIAKVVHEYVDENKSILLLNSPDGKKFTSFDNSASLDITMQIDNRNVPNKSSMAISFNENFVSKELCDSFHVIVDNGGLSLTLDNEINRLTTFDNHILNENIDRIPESFHAKFKKILYLMSDFEAFSDFSASRLF</sequence>
<name>A0A7X5HXM3_9FIRM</name>
<evidence type="ECO:0000313" key="1">
    <source>
        <dbReference type="EMBL" id="NDL68481.1"/>
    </source>
</evidence>
<proteinExistence type="predicted"/>
<dbReference type="EMBL" id="JAAEEH010000042">
    <property type="protein sequence ID" value="NDL68481.1"/>
    <property type="molecule type" value="Genomic_DNA"/>
</dbReference>
<reference evidence="1 2" key="1">
    <citation type="submission" date="2020-01" db="EMBL/GenBank/DDBJ databases">
        <title>Anaeroalcalibacter tamaniensis gen. nov., sp. nov., moderately halophilic strictly anaerobic fermenter bacterium from mud volcano of Taman peninsula.</title>
        <authorList>
            <person name="Frolova A."/>
            <person name="Merkel A.Y."/>
            <person name="Slobodkin A.I."/>
        </authorList>
    </citation>
    <scope>NUCLEOTIDE SEQUENCE [LARGE SCALE GENOMIC DNA]</scope>
    <source>
        <strain evidence="1 2">F-3ap</strain>
    </source>
</reference>
<protein>
    <submittedName>
        <fullName evidence="1">Uncharacterized protein</fullName>
    </submittedName>
</protein>
<dbReference type="RefSeq" id="WP_162371206.1">
    <property type="nucleotide sequence ID" value="NZ_JAAEEH010000042.1"/>
</dbReference>
<evidence type="ECO:0000313" key="2">
    <source>
        <dbReference type="Proteomes" id="UP000461585"/>
    </source>
</evidence>
<gene>
    <name evidence="1" type="ORF">GXN74_12115</name>
</gene>
<organism evidence="1 2">
    <name type="scientific">Anaerotalea alkaliphila</name>
    <dbReference type="NCBI Taxonomy" id="2662126"/>
    <lineage>
        <taxon>Bacteria</taxon>
        <taxon>Bacillati</taxon>
        <taxon>Bacillota</taxon>
        <taxon>Clostridia</taxon>
        <taxon>Eubacteriales</taxon>
        <taxon>Anaerotalea</taxon>
    </lineage>
</organism>
<dbReference type="Proteomes" id="UP000461585">
    <property type="component" value="Unassembled WGS sequence"/>
</dbReference>